<organism evidence="3 4">
    <name type="scientific">Protomyces lactucae-debilis</name>
    <dbReference type="NCBI Taxonomy" id="2754530"/>
    <lineage>
        <taxon>Eukaryota</taxon>
        <taxon>Fungi</taxon>
        <taxon>Dikarya</taxon>
        <taxon>Ascomycota</taxon>
        <taxon>Taphrinomycotina</taxon>
        <taxon>Taphrinomycetes</taxon>
        <taxon>Taphrinales</taxon>
        <taxon>Protomycetaceae</taxon>
        <taxon>Protomyces</taxon>
    </lineage>
</organism>
<sequence>MAAAAGCSSPNSSRSRARETTNKAKLIHHDQTVLSTTHSLGTTVSSCIQHNHPLASSAKTGTPHSFGQPAQQPARHSFNRHSLQPPASMADLRMKLLLIVALFIIVMSLTSFLALRYLSCFRDRRRPQTPDKLDLEKQSMESDRSSRPPSPLPALHLTPPEGCAMLLTLSDRGSGPAFMRPIEAPPLKQA</sequence>
<feature type="compositionally biased region" description="Polar residues" evidence="1">
    <location>
        <begin position="57"/>
        <end position="71"/>
    </location>
</feature>
<feature type="transmembrane region" description="Helical" evidence="2">
    <location>
        <begin position="96"/>
        <end position="118"/>
    </location>
</feature>
<accession>A0A1Y2FN66</accession>
<feature type="compositionally biased region" description="Basic and acidic residues" evidence="1">
    <location>
        <begin position="126"/>
        <end position="146"/>
    </location>
</feature>
<feature type="region of interest" description="Disordered" evidence="1">
    <location>
        <begin position="53"/>
        <end position="82"/>
    </location>
</feature>
<feature type="region of interest" description="Disordered" evidence="1">
    <location>
        <begin position="1"/>
        <end position="24"/>
    </location>
</feature>
<dbReference type="AlphaFoldDB" id="A0A1Y2FN66"/>
<evidence type="ECO:0000256" key="1">
    <source>
        <dbReference type="SAM" id="MobiDB-lite"/>
    </source>
</evidence>
<keyword evidence="2" id="KW-0812">Transmembrane</keyword>
<evidence type="ECO:0000313" key="4">
    <source>
        <dbReference type="Proteomes" id="UP000193685"/>
    </source>
</evidence>
<gene>
    <name evidence="3" type="ORF">BCR37DRAFT_237247</name>
</gene>
<evidence type="ECO:0000256" key="2">
    <source>
        <dbReference type="SAM" id="Phobius"/>
    </source>
</evidence>
<keyword evidence="2" id="KW-0472">Membrane</keyword>
<dbReference type="EMBL" id="MCFI01000004">
    <property type="protein sequence ID" value="ORY85432.1"/>
    <property type="molecule type" value="Genomic_DNA"/>
</dbReference>
<name>A0A1Y2FN66_PROLT</name>
<feature type="region of interest" description="Disordered" evidence="1">
    <location>
        <begin position="126"/>
        <end position="159"/>
    </location>
</feature>
<keyword evidence="2" id="KW-1133">Transmembrane helix</keyword>
<proteinExistence type="predicted"/>
<protein>
    <submittedName>
        <fullName evidence="3">Uncharacterized protein</fullName>
    </submittedName>
</protein>
<keyword evidence="4" id="KW-1185">Reference proteome</keyword>
<dbReference type="Proteomes" id="UP000193685">
    <property type="component" value="Unassembled WGS sequence"/>
</dbReference>
<evidence type="ECO:0000313" key="3">
    <source>
        <dbReference type="EMBL" id="ORY85432.1"/>
    </source>
</evidence>
<dbReference type="GeneID" id="63783131"/>
<reference evidence="3 4" key="1">
    <citation type="submission" date="2016-07" db="EMBL/GenBank/DDBJ databases">
        <title>Pervasive Adenine N6-methylation of Active Genes in Fungi.</title>
        <authorList>
            <consortium name="DOE Joint Genome Institute"/>
            <person name="Mondo S.J."/>
            <person name="Dannebaum R.O."/>
            <person name="Kuo R.C."/>
            <person name="Labutti K."/>
            <person name="Haridas S."/>
            <person name="Kuo A."/>
            <person name="Salamov A."/>
            <person name="Ahrendt S.R."/>
            <person name="Lipzen A."/>
            <person name="Sullivan W."/>
            <person name="Andreopoulos W.B."/>
            <person name="Clum A."/>
            <person name="Lindquist E."/>
            <person name="Daum C."/>
            <person name="Ramamoorthy G.K."/>
            <person name="Gryganskyi A."/>
            <person name="Culley D."/>
            <person name="Magnuson J.K."/>
            <person name="James T.Y."/>
            <person name="O'Malley M.A."/>
            <person name="Stajich J.E."/>
            <person name="Spatafora J.W."/>
            <person name="Visel A."/>
            <person name="Grigoriev I.V."/>
        </authorList>
    </citation>
    <scope>NUCLEOTIDE SEQUENCE [LARGE SCALE GENOMIC DNA]</scope>
    <source>
        <strain evidence="3 4">12-1054</strain>
    </source>
</reference>
<comment type="caution">
    <text evidence="3">The sequence shown here is derived from an EMBL/GenBank/DDBJ whole genome shotgun (WGS) entry which is preliminary data.</text>
</comment>
<dbReference type="RefSeq" id="XP_040726914.1">
    <property type="nucleotide sequence ID" value="XM_040866532.1"/>
</dbReference>